<organism evidence="4 5">
    <name type="scientific">Aureobasidium namibiae CBS 147.97</name>
    <dbReference type="NCBI Taxonomy" id="1043004"/>
    <lineage>
        <taxon>Eukaryota</taxon>
        <taxon>Fungi</taxon>
        <taxon>Dikarya</taxon>
        <taxon>Ascomycota</taxon>
        <taxon>Pezizomycotina</taxon>
        <taxon>Dothideomycetes</taxon>
        <taxon>Dothideomycetidae</taxon>
        <taxon>Dothideales</taxon>
        <taxon>Saccotheciaceae</taxon>
        <taxon>Aureobasidium</taxon>
    </lineage>
</organism>
<keyword evidence="2" id="KW-0539">Nucleus</keyword>
<dbReference type="Pfam" id="PF04082">
    <property type="entry name" value="Fungal_trans"/>
    <property type="match status" value="1"/>
</dbReference>
<reference evidence="4 5" key="1">
    <citation type="journal article" date="2014" name="BMC Genomics">
        <title>Genome sequencing of four Aureobasidium pullulans varieties: biotechnological potential, stress tolerance, and description of new species.</title>
        <authorList>
            <person name="Gostin Ar C."/>
            <person name="Ohm R.A."/>
            <person name="Kogej T."/>
            <person name="Sonjak S."/>
            <person name="Turk M."/>
            <person name="Zajc J."/>
            <person name="Zalar P."/>
            <person name="Grube M."/>
            <person name="Sun H."/>
            <person name="Han J."/>
            <person name="Sharma A."/>
            <person name="Chiniquy J."/>
            <person name="Ngan C.Y."/>
            <person name="Lipzen A."/>
            <person name="Barry K."/>
            <person name="Grigoriev I.V."/>
            <person name="Gunde-Cimerman N."/>
        </authorList>
    </citation>
    <scope>NUCLEOTIDE SEQUENCE [LARGE SCALE GENOMIC DNA]</scope>
    <source>
        <strain evidence="4 5">CBS 147.97</strain>
    </source>
</reference>
<evidence type="ECO:0000313" key="5">
    <source>
        <dbReference type="Proteomes" id="UP000027730"/>
    </source>
</evidence>
<dbReference type="Pfam" id="PF00172">
    <property type="entry name" value="Zn_clus"/>
    <property type="match status" value="1"/>
</dbReference>
<dbReference type="OrthoDB" id="426882at2759"/>
<evidence type="ECO:0000256" key="2">
    <source>
        <dbReference type="ARBA" id="ARBA00023242"/>
    </source>
</evidence>
<dbReference type="GO" id="GO:0008270">
    <property type="term" value="F:zinc ion binding"/>
    <property type="evidence" value="ECO:0007669"/>
    <property type="project" value="InterPro"/>
</dbReference>
<evidence type="ECO:0000313" key="4">
    <source>
        <dbReference type="EMBL" id="KEQ68599.1"/>
    </source>
</evidence>
<dbReference type="GO" id="GO:0000981">
    <property type="term" value="F:DNA-binding transcription factor activity, RNA polymerase II-specific"/>
    <property type="evidence" value="ECO:0007669"/>
    <property type="project" value="InterPro"/>
</dbReference>
<dbReference type="GeneID" id="25412591"/>
<accession>A0A074WAJ4</accession>
<dbReference type="GO" id="GO:0003677">
    <property type="term" value="F:DNA binding"/>
    <property type="evidence" value="ECO:0007669"/>
    <property type="project" value="InterPro"/>
</dbReference>
<keyword evidence="5" id="KW-1185">Reference proteome</keyword>
<feature type="domain" description="Zn(2)-C6 fungal-type" evidence="3">
    <location>
        <begin position="1"/>
        <end position="31"/>
    </location>
</feature>
<evidence type="ECO:0000256" key="1">
    <source>
        <dbReference type="ARBA" id="ARBA00022723"/>
    </source>
</evidence>
<dbReference type="HOGENOM" id="CLU_007003_1_0_1"/>
<keyword evidence="1" id="KW-0479">Metal-binding</keyword>
<dbReference type="Proteomes" id="UP000027730">
    <property type="component" value="Unassembled WGS sequence"/>
</dbReference>
<dbReference type="SMART" id="SM00066">
    <property type="entry name" value="GAL4"/>
    <property type="match status" value="1"/>
</dbReference>
<dbReference type="PROSITE" id="PS50048">
    <property type="entry name" value="ZN2_CY6_FUNGAL_2"/>
    <property type="match status" value="1"/>
</dbReference>
<dbReference type="PANTHER" id="PTHR47256">
    <property type="entry name" value="ZN(II)2CYS6 TRANSCRIPTION FACTOR (EUROFUNG)-RELATED"/>
    <property type="match status" value="1"/>
</dbReference>
<dbReference type="PROSITE" id="PS00463">
    <property type="entry name" value="ZN2_CY6_FUNGAL_1"/>
    <property type="match status" value="1"/>
</dbReference>
<sequence>ACDACRKRKTKCDGTRPTCQPCSIRDVVCVYAAEPDAPPIIALKRKYEAASVENRPNVISKQPNQELFEYLRSSDACHANNVFQRIRSGHDLENILSFIESGDLRKQLDLQPETRFRYELPYVKHMPPELVINNQYLDTLLHDTASLRLTDSESREARPSMSLPQIVYLRPFHAAHVIDPLIESAKPSLWTSVCQDDDIMRRLLRNHFLCEFNFMSALQKDLFLENMNGQHGEFCSSLLVNAVLAYACVCDLNIPNRAEYWNSTSLTYKFLVEAKRLWEIEALTPRISTVQAGIILNGISNLSGLDQIGQTYLKQTIALANRLGLFLDRPIKTSSEKSRQCMIYTAWALFCWDALVAFSIQQPPLLPGPPQEPLPSSSVNPAWYGLFWLEYPGLDHPVDAHFASLFEHRARFRVVLARYCHAVFQRHRSPAWLARNAYLFRTQLVKWFGDLPACLQSGNIVLPAQLQLHMYYHQLMITIFEPLVNIQTHQLPRDIVHESEKCFATLFRLYYIRHGHQNMDIHIIISSIFAGTRCIDNLRKPLPNSDIESLRQTLVMCATGIYKQRCNNFLAQALYSTFLSSMHSPEIMLLEQVSDVKNDEEALLTRQATLSNWIPIVVDCGDDLDPSSFPGC</sequence>
<proteinExistence type="predicted"/>
<dbReference type="InterPro" id="IPR001138">
    <property type="entry name" value="Zn2Cys6_DnaBD"/>
</dbReference>
<dbReference type="PANTHER" id="PTHR47256:SF1">
    <property type="entry name" value="ZN(II)2CYS6 TRANSCRIPTION FACTOR (EUROFUNG)"/>
    <property type="match status" value="1"/>
</dbReference>
<dbReference type="EMBL" id="KL584728">
    <property type="protein sequence ID" value="KEQ68599.1"/>
    <property type="molecule type" value="Genomic_DNA"/>
</dbReference>
<dbReference type="STRING" id="1043004.A0A074WAJ4"/>
<dbReference type="AlphaFoldDB" id="A0A074WAJ4"/>
<dbReference type="GO" id="GO:0006351">
    <property type="term" value="P:DNA-templated transcription"/>
    <property type="evidence" value="ECO:0007669"/>
    <property type="project" value="InterPro"/>
</dbReference>
<dbReference type="RefSeq" id="XP_013422713.1">
    <property type="nucleotide sequence ID" value="XM_013567259.1"/>
</dbReference>
<feature type="non-terminal residue" evidence="4">
    <location>
        <position position="1"/>
    </location>
</feature>
<name>A0A074WAJ4_9PEZI</name>
<dbReference type="CDD" id="cd00067">
    <property type="entry name" value="GAL4"/>
    <property type="match status" value="1"/>
</dbReference>
<evidence type="ECO:0000259" key="3">
    <source>
        <dbReference type="PROSITE" id="PS50048"/>
    </source>
</evidence>
<dbReference type="InterPro" id="IPR007219">
    <property type="entry name" value="XnlR_reg_dom"/>
</dbReference>
<dbReference type="CDD" id="cd12148">
    <property type="entry name" value="fungal_TF_MHR"/>
    <property type="match status" value="1"/>
</dbReference>
<dbReference type="InterPro" id="IPR036864">
    <property type="entry name" value="Zn2-C6_fun-type_DNA-bd_sf"/>
</dbReference>
<protein>
    <recommendedName>
        <fullName evidence="3">Zn(2)-C6 fungal-type domain-containing protein</fullName>
    </recommendedName>
</protein>
<gene>
    <name evidence="4" type="ORF">M436DRAFT_58083</name>
</gene>
<dbReference type="SUPFAM" id="SSF57701">
    <property type="entry name" value="Zn2/Cys6 DNA-binding domain"/>
    <property type="match status" value="1"/>
</dbReference>
<dbReference type="InterPro" id="IPR053187">
    <property type="entry name" value="Notoamide_regulator"/>
</dbReference>
<dbReference type="Gene3D" id="4.10.240.10">
    <property type="entry name" value="Zn(2)-C6 fungal-type DNA-binding domain"/>
    <property type="match status" value="1"/>
</dbReference>